<dbReference type="PANTHER" id="PTHR43507:SF1">
    <property type="entry name" value="NADH-UBIQUINONE OXIDOREDUCTASE CHAIN 4"/>
    <property type="match status" value="1"/>
</dbReference>
<dbReference type="GO" id="GO:0016020">
    <property type="term" value="C:membrane"/>
    <property type="evidence" value="ECO:0007669"/>
    <property type="project" value="UniProtKB-SubCell"/>
</dbReference>
<evidence type="ECO:0000256" key="7">
    <source>
        <dbReference type="SAM" id="Phobius"/>
    </source>
</evidence>
<dbReference type="GO" id="GO:0012505">
    <property type="term" value="C:endomembrane system"/>
    <property type="evidence" value="ECO:0007669"/>
    <property type="project" value="UniProtKB-SubCell"/>
</dbReference>
<feature type="transmembrane region" description="Helical" evidence="7">
    <location>
        <begin position="439"/>
        <end position="460"/>
    </location>
</feature>
<comment type="subcellular location">
    <subcellularLocation>
        <location evidence="1">Endomembrane system</location>
        <topology evidence="1">Multi-pass membrane protein</topology>
    </subcellularLocation>
    <subcellularLocation>
        <location evidence="6">Membrane</location>
        <topology evidence="6">Multi-pass membrane protein</topology>
    </subcellularLocation>
</comment>
<feature type="transmembrane region" description="Helical" evidence="7">
    <location>
        <begin position="356"/>
        <end position="379"/>
    </location>
</feature>
<reference evidence="9 10" key="1">
    <citation type="submission" date="2019-07" db="EMBL/GenBank/DDBJ databases">
        <title>Rapid identification of Enteric Bacteria from Whole Genome Sequences (WGS) using Average Nucleotide Identity (ANI).</title>
        <authorList>
            <person name="Lane C."/>
        </authorList>
    </citation>
    <scope>NUCLEOTIDE SEQUENCE [LARGE SCALE GENOMIC DNA]</scope>
    <source>
        <strain evidence="9 10">2016D-0250</strain>
    </source>
</reference>
<dbReference type="GO" id="GO:0008137">
    <property type="term" value="F:NADH dehydrogenase (ubiquinone) activity"/>
    <property type="evidence" value="ECO:0007669"/>
    <property type="project" value="InterPro"/>
</dbReference>
<feature type="transmembrane region" description="Helical" evidence="7">
    <location>
        <begin position="391"/>
        <end position="413"/>
    </location>
</feature>
<feature type="transmembrane region" description="Helical" evidence="7">
    <location>
        <begin position="147"/>
        <end position="170"/>
    </location>
</feature>
<dbReference type="InterPro" id="IPR010227">
    <property type="entry name" value="NADH_Q_OxRdtase_chainM/4"/>
</dbReference>
<evidence type="ECO:0000313" key="10">
    <source>
        <dbReference type="Proteomes" id="UP000321310"/>
    </source>
</evidence>
<feature type="transmembrane region" description="Helical" evidence="7">
    <location>
        <begin position="314"/>
        <end position="336"/>
    </location>
</feature>
<feature type="transmembrane region" description="Helical" evidence="7">
    <location>
        <begin position="96"/>
        <end position="111"/>
    </location>
</feature>
<feature type="transmembrane region" description="Helical" evidence="7">
    <location>
        <begin position="26"/>
        <end position="45"/>
    </location>
</feature>
<dbReference type="Pfam" id="PF00361">
    <property type="entry name" value="Proton_antipo_M"/>
    <property type="match status" value="1"/>
</dbReference>
<dbReference type="Proteomes" id="UP000321310">
    <property type="component" value="Unassembled WGS sequence"/>
</dbReference>
<gene>
    <name evidence="9" type="ORF">FPD46_03410</name>
</gene>
<feature type="transmembrane region" description="Helical" evidence="7">
    <location>
        <begin position="258"/>
        <end position="278"/>
    </location>
</feature>
<feature type="domain" description="NADH:quinone oxidoreductase/Mrp antiporter transmembrane" evidence="8">
    <location>
        <begin position="114"/>
        <end position="400"/>
    </location>
</feature>
<comment type="similarity">
    <text evidence="2">Belongs to the complex I subunit 4 family.</text>
</comment>
<protein>
    <submittedName>
        <fullName evidence="9">NADH-quinone oxidoreductase subunit M</fullName>
        <ecNumber evidence="9">1.6.5.-</ecNumber>
    </submittedName>
</protein>
<feature type="transmembrane region" description="Helical" evidence="7">
    <location>
        <begin position="287"/>
        <end position="308"/>
    </location>
</feature>
<dbReference type="PANTHER" id="PTHR43507">
    <property type="entry name" value="NADH-UBIQUINONE OXIDOREDUCTASE CHAIN 4"/>
    <property type="match status" value="1"/>
</dbReference>
<dbReference type="GO" id="GO:0015990">
    <property type="term" value="P:electron transport coupled proton transport"/>
    <property type="evidence" value="ECO:0007669"/>
    <property type="project" value="TreeGrafter"/>
</dbReference>
<dbReference type="InterPro" id="IPR003918">
    <property type="entry name" value="NADH_UbQ_OxRdtase"/>
</dbReference>
<proteinExistence type="inferred from homology"/>
<feature type="transmembrane region" description="Helical" evidence="7">
    <location>
        <begin position="190"/>
        <end position="208"/>
    </location>
</feature>
<accession>A0A5C7DQL4</accession>
<evidence type="ECO:0000256" key="4">
    <source>
        <dbReference type="ARBA" id="ARBA00022989"/>
    </source>
</evidence>
<sequence>MLGMLILFPFFATIVSLFLRKNESKFFAILVSFFILVFNIFLIANYQGGIDYEFVISTLIVNFHIGVDIIALYLMLLCSLMIFLSFICLDIKSKDVIISIFILQFCIIGLFSSLDALLFYVFWEFSLIPLIYLIGRYSNNYKAGIKFFIYAFCGSMLMLLAILYTGFLYYQTFGYWSFDLLAWYKSEFFLPEYSQNLIFLGFFIAFAIKSPLFPFHTWAPNVYAKSPTLVSVMLVSFKMAPFGMLRFVLPLAPDTINHYYSLLAILCIIGILYTALIAFKTKDLKELIAYSSISHLGVVILGIVTFTSNGLSGSVFYMFAHGVVTGGLFLAAWMLYKRYNTFEISFYQALAKKSSLFSFFFAILLFSSISLPLTISFVGEFLILQGVASVNIWYALFAGGVIILGAIYMLNIYRNMFFATNSKENTDNIEKFILRKSEIFVLTILSVLVIYLGIAPSSMLDNISQNINGILDVMQAKNIVLENQKIIDNIRGF</sequence>
<keyword evidence="9" id="KW-0560">Oxidoreductase</keyword>
<comment type="caution">
    <text evidence="9">The sequence shown here is derived from an EMBL/GenBank/DDBJ whole genome shotgun (WGS) entry which is preliminary data.</text>
</comment>
<evidence type="ECO:0000256" key="5">
    <source>
        <dbReference type="ARBA" id="ARBA00023136"/>
    </source>
</evidence>
<dbReference type="InterPro" id="IPR001750">
    <property type="entry name" value="ND/Mrp_TM"/>
</dbReference>
<dbReference type="PRINTS" id="PR01437">
    <property type="entry name" value="NUOXDRDTASE4"/>
</dbReference>
<evidence type="ECO:0000256" key="2">
    <source>
        <dbReference type="ARBA" id="ARBA00009025"/>
    </source>
</evidence>
<dbReference type="RefSeq" id="WP_147575343.1">
    <property type="nucleotide sequence ID" value="NZ_VOWB01000028.1"/>
</dbReference>
<evidence type="ECO:0000313" key="9">
    <source>
        <dbReference type="EMBL" id="TXE83249.1"/>
    </source>
</evidence>
<evidence type="ECO:0000256" key="6">
    <source>
        <dbReference type="RuleBase" id="RU000320"/>
    </source>
</evidence>
<keyword evidence="5 7" id="KW-0472">Membrane</keyword>
<dbReference type="GO" id="GO:0048039">
    <property type="term" value="F:ubiquinone binding"/>
    <property type="evidence" value="ECO:0007669"/>
    <property type="project" value="TreeGrafter"/>
</dbReference>
<keyword evidence="3 6" id="KW-0812">Transmembrane</keyword>
<feature type="transmembrane region" description="Helical" evidence="7">
    <location>
        <begin position="117"/>
        <end position="135"/>
    </location>
</feature>
<evidence type="ECO:0000259" key="8">
    <source>
        <dbReference type="Pfam" id="PF00361"/>
    </source>
</evidence>
<dbReference type="EMBL" id="VOWB01000028">
    <property type="protein sequence ID" value="TXE83249.1"/>
    <property type="molecule type" value="Genomic_DNA"/>
</dbReference>
<feature type="transmembrane region" description="Helical" evidence="7">
    <location>
        <begin position="65"/>
        <end position="89"/>
    </location>
</feature>
<dbReference type="AlphaFoldDB" id="A0A5C7DQL4"/>
<dbReference type="GO" id="GO:0003954">
    <property type="term" value="F:NADH dehydrogenase activity"/>
    <property type="evidence" value="ECO:0007669"/>
    <property type="project" value="TreeGrafter"/>
</dbReference>
<dbReference type="NCBIfam" id="TIGR01972">
    <property type="entry name" value="NDH_I_M"/>
    <property type="match status" value="1"/>
</dbReference>
<organism evidence="9 10">
    <name type="scientific">Campylobacter peloridis</name>
    <dbReference type="NCBI Taxonomy" id="488546"/>
    <lineage>
        <taxon>Bacteria</taxon>
        <taxon>Pseudomonadati</taxon>
        <taxon>Campylobacterota</taxon>
        <taxon>Epsilonproteobacteria</taxon>
        <taxon>Campylobacterales</taxon>
        <taxon>Campylobacteraceae</taxon>
        <taxon>Campylobacter</taxon>
    </lineage>
</organism>
<evidence type="ECO:0000256" key="1">
    <source>
        <dbReference type="ARBA" id="ARBA00004127"/>
    </source>
</evidence>
<keyword evidence="4 7" id="KW-1133">Transmembrane helix</keyword>
<evidence type="ECO:0000256" key="3">
    <source>
        <dbReference type="ARBA" id="ARBA00022692"/>
    </source>
</evidence>
<name>A0A5C7DQL4_9BACT</name>
<dbReference type="EC" id="1.6.5.-" evidence="9"/>
<dbReference type="GO" id="GO:0042773">
    <property type="term" value="P:ATP synthesis coupled electron transport"/>
    <property type="evidence" value="ECO:0007669"/>
    <property type="project" value="InterPro"/>
</dbReference>
<feature type="transmembrane region" description="Helical" evidence="7">
    <location>
        <begin position="229"/>
        <end position="252"/>
    </location>
</feature>